<feature type="domain" description="ANTAR" evidence="2">
    <location>
        <begin position="198"/>
        <end position="252"/>
    </location>
</feature>
<dbReference type="SUPFAM" id="SSF55781">
    <property type="entry name" value="GAF domain-like"/>
    <property type="match status" value="1"/>
</dbReference>
<accession>A0A1C5AQV9</accession>
<proteinExistence type="predicted"/>
<dbReference type="STRING" id="121616.GA0070216_12315"/>
<dbReference type="AlphaFoldDB" id="A0A1C5AQV9"/>
<dbReference type="GO" id="GO:0003723">
    <property type="term" value="F:RNA binding"/>
    <property type="evidence" value="ECO:0007669"/>
    <property type="project" value="InterPro"/>
</dbReference>
<organism evidence="3 4">
    <name type="scientific">Micromonospora matsumotoense</name>
    <dbReference type="NCBI Taxonomy" id="121616"/>
    <lineage>
        <taxon>Bacteria</taxon>
        <taxon>Bacillati</taxon>
        <taxon>Actinomycetota</taxon>
        <taxon>Actinomycetes</taxon>
        <taxon>Micromonosporales</taxon>
        <taxon>Micromonosporaceae</taxon>
        <taxon>Micromonospora</taxon>
    </lineage>
</organism>
<name>A0A1C5AQV9_9ACTN</name>
<sequence length="268" mass="28229">MPGPVGGRVGTGVVRGYPPVFARYGVPMSPDRRLRLWALVVAEARGAVVAVEHVCAVSVTVTGADSAAVAVSLRSTPREVLWASDRVASRVAELAVTFGEGPSVEATSGGPALVGDLTVPYCQARWPAFAPAAAASGVRAVFALPLQIGGIHLGVLDLYRARAGDLDGEQLADALVLADTVCAVLLDGPSQSRPDEDRHRPAQPGLRHPEVHQATGMISVQLRVSVEVALAHLRAFAYAHDRHLRDVAGDVVARRLRFEPEPAAERDS</sequence>
<gene>
    <name evidence="3" type="ORF">GA0070216_12315</name>
</gene>
<evidence type="ECO:0000259" key="2">
    <source>
        <dbReference type="SMART" id="SM01012"/>
    </source>
</evidence>
<evidence type="ECO:0000313" key="4">
    <source>
        <dbReference type="Proteomes" id="UP000198797"/>
    </source>
</evidence>
<keyword evidence="4" id="KW-1185">Reference proteome</keyword>
<evidence type="ECO:0000313" key="3">
    <source>
        <dbReference type="EMBL" id="SCF47619.1"/>
    </source>
</evidence>
<protein>
    <submittedName>
        <fullName evidence="3">ANTAR domain-containing protein</fullName>
    </submittedName>
</protein>
<dbReference type="Gene3D" id="3.30.450.40">
    <property type="match status" value="1"/>
</dbReference>
<dbReference type="EMBL" id="FMCU01000023">
    <property type="protein sequence ID" value="SCF47619.1"/>
    <property type="molecule type" value="Genomic_DNA"/>
</dbReference>
<dbReference type="SMART" id="SM01012">
    <property type="entry name" value="ANTAR"/>
    <property type="match status" value="1"/>
</dbReference>
<dbReference type="InterPro" id="IPR029016">
    <property type="entry name" value="GAF-like_dom_sf"/>
</dbReference>
<dbReference type="InterPro" id="IPR005561">
    <property type="entry name" value="ANTAR"/>
</dbReference>
<reference evidence="4" key="1">
    <citation type="submission" date="2016-06" db="EMBL/GenBank/DDBJ databases">
        <authorList>
            <person name="Varghese N."/>
            <person name="Submissions Spin"/>
        </authorList>
    </citation>
    <scope>NUCLEOTIDE SEQUENCE [LARGE SCALE GENOMIC DNA]</scope>
    <source>
        <strain evidence="4">DSM 44100</strain>
    </source>
</reference>
<dbReference type="Proteomes" id="UP000198797">
    <property type="component" value="Unassembled WGS sequence"/>
</dbReference>
<feature type="region of interest" description="Disordered" evidence="1">
    <location>
        <begin position="188"/>
        <end position="208"/>
    </location>
</feature>
<evidence type="ECO:0000256" key="1">
    <source>
        <dbReference type="SAM" id="MobiDB-lite"/>
    </source>
</evidence>